<dbReference type="InterPro" id="IPR027073">
    <property type="entry name" value="5_3_exoribonuclease"/>
</dbReference>
<accession>A0A5J6VJL0</accession>
<dbReference type="Gene3D" id="3.40.50.12390">
    <property type="match status" value="1"/>
</dbReference>
<dbReference type="CDD" id="cd18673">
    <property type="entry name" value="PIN_XRN1-2-like"/>
    <property type="match status" value="1"/>
</dbReference>
<evidence type="ECO:0000256" key="1">
    <source>
        <dbReference type="ARBA" id="ARBA00022722"/>
    </source>
</evidence>
<evidence type="ECO:0000259" key="5">
    <source>
        <dbReference type="Pfam" id="PF03159"/>
    </source>
</evidence>
<feature type="domain" description="Xrn1 helical" evidence="6">
    <location>
        <begin position="378"/>
        <end position="563"/>
    </location>
</feature>
<reference evidence="7" key="1">
    <citation type="journal article" date="2019" name="Philos. Trans. R. Soc. Lond., B, Biol. Sci.">
        <title>Targeted metagenomic recovery of four divergent viruses reveals shared and distinctive characteristics of giant viruses of marine eukaryotes.</title>
        <authorList>
            <person name="Needham D.M."/>
            <person name="Poirier C."/>
            <person name="Hehenberger E."/>
            <person name="Jimenez V."/>
            <person name="Swalwell J.E."/>
            <person name="Santoro A.E."/>
            <person name="Worden A.Z."/>
        </authorList>
    </citation>
    <scope>NUCLEOTIDE SEQUENCE</scope>
    <source>
        <strain evidence="7">OPacV-662</strain>
    </source>
</reference>
<dbReference type="InterPro" id="IPR041412">
    <property type="entry name" value="Xrn1_helical"/>
</dbReference>
<evidence type="ECO:0000259" key="6">
    <source>
        <dbReference type="Pfam" id="PF17846"/>
    </source>
</evidence>
<feature type="coiled-coil region" evidence="4">
    <location>
        <begin position="538"/>
        <end position="565"/>
    </location>
</feature>
<dbReference type="GO" id="GO:0004534">
    <property type="term" value="F:5'-3' RNA exonuclease activity"/>
    <property type="evidence" value="ECO:0007669"/>
    <property type="project" value="TreeGrafter"/>
</dbReference>
<dbReference type="InterPro" id="IPR004859">
    <property type="entry name" value="Xrn1_N"/>
</dbReference>
<name>A0A5J6VJL0_9VIRU</name>
<proteinExistence type="predicted"/>
<dbReference type="GO" id="GO:0003723">
    <property type="term" value="F:RNA binding"/>
    <property type="evidence" value="ECO:0007669"/>
    <property type="project" value="TreeGrafter"/>
</dbReference>
<organism evidence="7">
    <name type="scientific">Megaviridae environmental sample</name>
    <dbReference type="NCBI Taxonomy" id="1737588"/>
    <lineage>
        <taxon>Viruses</taxon>
        <taxon>Varidnaviria</taxon>
        <taxon>Bamfordvirae</taxon>
        <taxon>Nucleocytoviricota</taxon>
        <taxon>Megaviricetes</taxon>
        <taxon>Imitervirales</taxon>
        <taxon>Mimiviridae</taxon>
        <taxon>environmental samples</taxon>
    </lineage>
</organism>
<sequence length="575" mass="67587">MGVPGFFAQLIKRYGDRILDTNFDQVINYLMLDANCFLHPTCLHVLKENPNASIKVLENKMLTAITEYLDVLIDTVKPQELLYIAVDGVAPMAKIKQQRMRRYKTVKDTNNIKELSETHNELYKSPKWSNISITPGTEFMGKITAQINTYIQENQKRWQDIVGSTNLKVIFSSANTPGEGEHKILQYLKDGNVMEFMGGSQEDKHIVIYGLDADLIFLSLALERKNMYLLRESSIFMSSDEPFTWVRIDELRRCIVEMFYDFGFTPDYPNTKAVVRDYIFLCYLIGNDFLPNIPSVDIRHQGIDILLKTYIESFRGHYLVQPNGGIKLGFFKAICKGLAEYEEPTLRKRWAKSKRKKVPPHGSPYEQASWNFENLNFEIDDKIRLGSDTPRKWNRRYYEENFNRFFSDTKKSVPRICQEYIKGLFWITKYYFDQVVSWDWWYPYDHAPLAVSLAWFLDNEMMRKIRFEISEPVTPYGQLLMVIPPSKSDILPAPFNTLFQDEQLEDILVEDFEMDYIMKQKEYQGIPILPPFNVSRVRTLISEKMKHLEAKSKRAKRQYKNMIDLNSQVRDYVYL</sequence>
<protein>
    <submittedName>
        <fullName evidence="7">XRN 5'-3' exonuclease-like protein</fullName>
    </submittedName>
</protein>
<feature type="domain" description="Xrn1 N-terminal" evidence="5">
    <location>
        <begin position="1"/>
        <end position="232"/>
    </location>
</feature>
<evidence type="ECO:0000256" key="4">
    <source>
        <dbReference type="SAM" id="Coils"/>
    </source>
</evidence>
<dbReference type="PANTHER" id="PTHR12341">
    <property type="entry name" value="5'-&gt;3' EXORIBONUCLEASE"/>
    <property type="match status" value="1"/>
</dbReference>
<dbReference type="GO" id="GO:0000956">
    <property type="term" value="P:nuclear-transcribed mRNA catabolic process"/>
    <property type="evidence" value="ECO:0007669"/>
    <property type="project" value="TreeGrafter"/>
</dbReference>
<keyword evidence="3 7" id="KW-0269">Exonuclease</keyword>
<dbReference type="Pfam" id="PF17846">
    <property type="entry name" value="XRN_M"/>
    <property type="match status" value="2"/>
</dbReference>
<keyword evidence="2" id="KW-0378">Hydrolase</keyword>
<dbReference type="EMBL" id="MN448274">
    <property type="protein sequence ID" value="QFG73968.1"/>
    <property type="molecule type" value="Genomic_DNA"/>
</dbReference>
<keyword evidence="1" id="KW-0540">Nuclease</keyword>
<feature type="domain" description="Xrn1 helical" evidence="6">
    <location>
        <begin position="273"/>
        <end position="357"/>
    </location>
</feature>
<dbReference type="Gene3D" id="1.25.40.1050">
    <property type="match status" value="1"/>
</dbReference>
<evidence type="ECO:0000256" key="3">
    <source>
        <dbReference type="ARBA" id="ARBA00022839"/>
    </source>
</evidence>
<keyword evidence="4" id="KW-0175">Coiled coil</keyword>
<dbReference type="PANTHER" id="PTHR12341:SF71">
    <property type="entry name" value="RRM DOMAIN-CONTAINING PROTEIN"/>
    <property type="match status" value="1"/>
</dbReference>
<evidence type="ECO:0000256" key="2">
    <source>
        <dbReference type="ARBA" id="ARBA00022801"/>
    </source>
</evidence>
<evidence type="ECO:0000313" key="7">
    <source>
        <dbReference type="EMBL" id="QFG73968.1"/>
    </source>
</evidence>
<dbReference type="Pfam" id="PF03159">
    <property type="entry name" value="XRN_N"/>
    <property type="match status" value="1"/>
</dbReference>